<keyword evidence="2" id="KW-0132">Cell division</keyword>
<keyword evidence="10" id="KW-1185">Reference proteome</keyword>
<dbReference type="Pfam" id="PF12859">
    <property type="entry name" value="ANAPC1"/>
    <property type="match status" value="1"/>
</dbReference>
<feature type="compositionally biased region" description="Basic and acidic residues" evidence="5">
    <location>
        <begin position="363"/>
        <end position="378"/>
    </location>
</feature>
<comment type="similarity">
    <text evidence="1">Belongs to the APC1 family.</text>
</comment>
<proteinExistence type="inferred from homology"/>
<dbReference type="Proteomes" id="UP000279259">
    <property type="component" value="Unassembled WGS sequence"/>
</dbReference>
<dbReference type="PANTHER" id="PTHR12827">
    <property type="entry name" value="MEIOTIC CHECKPOINT REGULATOR TSG24 FAMILY MEMBER"/>
    <property type="match status" value="1"/>
</dbReference>
<feature type="region of interest" description="Disordered" evidence="5">
    <location>
        <begin position="745"/>
        <end position="764"/>
    </location>
</feature>
<dbReference type="GO" id="GO:0005680">
    <property type="term" value="C:anaphase-promoting complex"/>
    <property type="evidence" value="ECO:0007669"/>
    <property type="project" value="InterPro"/>
</dbReference>
<feature type="compositionally biased region" description="Low complexity" evidence="5">
    <location>
        <begin position="745"/>
        <end position="754"/>
    </location>
</feature>
<dbReference type="GO" id="GO:0007091">
    <property type="term" value="P:metaphase/anaphase transition of mitotic cell cycle"/>
    <property type="evidence" value="ECO:0007669"/>
    <property type="project" value="TreeGrafter"/>
</dbReference>
<feature type="compositionally biased region" description="Low complexity" evidence="5">
    <location>
        <begin position="420"/>
        <end position="429"/>
    </location>
</feature>
<evidence type="ECO:0000256" key="3">
    <source>
        <dbReference type="ARBA" id="ARBA00022776"/>
    </source>
</evidence>
<evidence type="ECO:0000313" key="9">
    <source>
        <dbReference type="EMBL" id="RSH88720.1"/>
    </source>
</evidence>
<protein>
    <submittedName>
        <fullName evidence="9">Anaphase-promoting complex subunit 1</fullName>
    </submittedName>
</protein>
<evidence type="ECO:0000256" key="2">
    <source>
        <dbReference type="ARBA" id="ARBA00022618"/>
    </source>
</evidence>
<evidence type="ECO:0000259" key="6">
    <source>
        <dbReference type="Pfam" id="PF12859"/>
    </source>
</evidence>
<dbReference type="GO" id="GO:0060090">
    <property type="term" value="F:molecular adaptor activity"/>
    <property type="evidence" value="ECO:0007669"/>
    <property type="project" value="TreeGrafter"/>
</dbReference>
<name>A0A427YC72_9TREE</name>
<feature type="region of interest" description="Disordered" evidence="5">
    <location>
        <begin position="1873"/>
        <end position="1895"/>
    </location>
</feature>
<dbReference type="PANTHER" id="PTHR12827:SF3">
    <property type="entry name" value="ANAPHASE-PROMOTING COMPLEX SUBUNIT 1"/>
    <property type="match status" value="1"/>
</dbReference>
<gene>
    <name evidence="9" type="primary">APC1</name>
    <name evidence="9" type="ORF">EHS25_002947</name>
</gene>
<organism evidence="9 10">
    <name type="scientific">Saitozyma podzolica</name>
    <dbReference type="NCBI Taxonomy" id="1890683"/>
    <lineage>
        <taxon>Eukaryota</taxon>
        <taxon>Fungi</taxon>
        <taxon>Dikarya</taxon>
        <taxon>Basidiomycota</taxon>
        <taxon>Agaricomycotina</taxon>
        <taxon>Tremellomycetes</taxon>
        <taxon>Tremellales</taxon>
        <taxon>Trimorphomycetaceae</taxon>
        <taxon>Saitozyma</taxon>
    </lineage>
</organism>
<reference evidence="9 10" key="1">
    <citation type="submission" date="2018-11" db="EMBL/GenBank/DDBJ databases">
        <title>Genome sequence of Saitozyma podzolica DSM 27192.</title>
        <authorList>
            <person name="Aliyu H."/>
            <person name="Gorte O."/>
            <person name="Ochsenreither K."/>
        </authorList>
    </citation>
    <scope>NUCLEOTIDE SEQUENCE [LARGE SCALE GENOMIC DNA]</scope>
    <source>
        <strain evidence="9 10">DSM 27192</strain>
    </source>
</reference>
<feature type="domain" description="Anaphase-promoting complex subunit 1 C-terminal" evidence="7">
    <location>
        <begin position="1737"/>
        <end position="1870"/>
    </location>
</feature>
<feature type="domain" description="Anaphase-promoting complex subunit 1 N-terminal" evidence="6">
    <location>
        <begin position="43"/>
        <end position="396"/>
    </location>
</feature>
<accession>A0A427YC72</accession>
<dbReference type="InterPro" id="IPR046794">
    <property type="entry name" value="Apc1_MidN"/>
</dbReference>
<dbReference type="InterPro" id="IPR049255">
    <property type="entry name" value="Apc1_N"/>
</dbReference>
<sequence length="2017" mass="218602">MLEASVLGSATSPGLLYQSRNTTGRPEARSFPSGSTSSGRSLFASHDDGDGAEEELVWYGQTVLCSRGAEVYRKYTFDEEGEDVAYATFAWFPIPAAGPSTIPLSTPTSTFSSSSSETFGPFQNSQHSIWGAPVLSQSSSTTQLARCFVVFLQTRAHVYFPSGRDVIVHLPFVVDGVWPLHTGGILVQRALEKREKRRMNRGKDVLRGMEIGNMSVLDDLVELDEDAPSLPRLFTLQGPFDEFKMVVEGHVDGGHEANGAGHAHYSLPRLGDVNEVETGMTVLLVSDNPYPFVILYDHASGEIIFTRRVTVPLSQPAEAAVLPSTRTARPEDILRPPEPPQIPKTKLPRPSLHRNSSSFGPSADRRQSGAADPLDRTTRRAPRMSRGAEVAGPNHGAELQATLDPSAHPAPAVPGKGKGRATTAKTGGAETSRRQSGASSILRKDVPVAAGGMALLGASEKDLRETTMVMGLQREEGEGARSEVVLDRIWVWKPPGRVDAANIKAFLSDDSTPWSVHINVQLPAQLYTFLASRSRVDAPFTISPFQSLHATVSVPILATRHQVHDTLVLNHGGSLELVTSGGRSLGISIPKQPVMGDGRDEVAHRLTGLRMVLEEDDWMGAAERRIVGLSDAVGSRCTVIFEDGEKLRISADFRIQHLLVRQCFEALSCVLTPEAFFSLKRELIAHLQSLSSLERGDDVAPWTVFQRVLFAMVEIPLPAPQGDAYERLLEASHHTVDPVTRRLAARAQAKQRQASPQPTPPQALGAKIDPAEIPGILLTVHLVAQDCRLSSSRQKDLAALATVLIELSGRLGRADWRDYWLRLVPSLPGTTVLPHNTSLLDRFQSPPDILVYLSRRLFAPTMQFPSPQTCGSAVSELGSPTPCLQTERICAVFDRLGPASTRKSDSVIDRAASAVLYMVSTGLTTDWVADLPYGLALPVLEMMRICQHSPGRDWPAEAYEFVGRTDLAMQSLGQFPANDPTSEDELDKQPTIGELMASGKEAPRVKQMAQPMLPHVRFGSDKRLAEVERIMQTTRARTISVHDPKVAGDQELVQYHQQMVNTIAQRTLAVTVGQGIFEYGTRQASITDSWDIPFIELSAKIVPANTTLRAQISADHADWPCFHNGVSAALSISPESQGIDSSWIVFNRPREATAEHGGFLLGLGLTGHLRSLLPYHALSYLDLRNDFYSTGVLLGLACSHAGSEDLLITKALSLHTHALLPLGSMELNASPIIQSSALIGLGLVYAGSKNLRMAEVALSEVGRTTMAGVDNFGDYAESYSFSAAMAFGLTMLGRGGQVSSEVDRRLLAQLRRCILGDSPSLSETKSPTTIPVDPHLTAPGATLALGLMYLKTNRSDIRNMLPMPQSALALEQVRPDLLLLRTFARALIMWDDISPTMGWIEDQLPAFILTTHKMHKHVGGADQASELAYLNILAGACFAVGLKYAGTATELAHNNLMTIYGILSKAAGGSSMTYEGRIRRTAARQALAVVALSLCVVMSGTGELNVLRRLRVSHGQEGNGVTYGTHMAMHMALGILFLGRGNYTLGNSNLAIAAMAIAFFPRFLSTPDDNNAYPQAFRHLWALAVEPRCLMARDVDSGEVVYLPVKIVWKEGATPAGVETQRDLNVGKTQSKSKTRTQSLISPTLIAPFDKLVSISVDSVRYWPITYDLSNPIHRAALVRTRTIHVKRKAGFLDYNSDPKGNRSIFVRAGSMTGFDMHYDLVSPAAPPALSPNEVLELVQAHSVDPIHTALARYFAGERERAAAATAVGVGHAREGKTSASASDSIDAFVRTILLECVTLDKPGLIGVYLGMLLSVMSGDLPIEGARQLKMVRSFFDVADRSYSPSGEGRGERKPPLVRPSFLSAMERRVGGANAWAPSTTSAGGTEAEDELDPSSAVGAELDPRRAYVAEGRWTGDSMALARWIEREGLPVLPLLSELAGRVRQSGRQPGRRQDEVERRVLEVRVREAVERCAEAVGSEYDAATGTAQGGVAGGLGTRWKTESLSEAVGLWLGDDA</sequence>
<feature type="region of interest" description="Disordered" evidence="5">
    <location>
        <begin position="320"/>
        <end position="443"/>
    </location>
</feature>
<evidence type="ECO:0000313" key="10">
    <source>
        <dbReference type="Proteomes" id="UP000279259"/>
    </source>
</evidence>
<dbReference type="InterPro" id="IPR041221">
    <property type="entry name" value="APC1_C"/>
</dbReference>
<dbReference type="InterPro" id="IPR024990">
    <property type="entry name" value="Apc1"/>
</dbReference>
<evidence type="ECO:0000256" key="1">
    <source>
        <dbReference type="ARBA" id="ARBA00010547"/>
    </source>
</evidence>
<feature type="region of interest" description="Disordered" evidence="5">
    <location>
        <begin position="15"/>
        <end position="48"/>
    </location>
</feature>
<evidence type="ECO:0000259" key="7">
    <source>
        <dbReference type="Pfam" id="PF18122"/>
    </source>
</evidence>
<dbReference type="Pfam" id="PF18122">
    <property type="entry name" value="APC1_C"/>
    <property type="match status" value="1"/>
</dbReference>
<feature type="domain" description="Anaphase-promoting complex subunit 1 middle" evidence="8">
    <location>
        <begin position="900"/>
        <end position="968"/>
    </location>
</feature>
<feature type="compositionally biased region" description="Low complexity" evidence="5">
    <location>
        <begin position="29"/>
        <end position="44"/>
    </location>
</feature>
<keyword evidence="3" id="KW-0498">Mitosis</keyword>
<dbReference type="EMBL" id="RSCD01000016">
    <property type="protein sequence ID" value="RSH88720.1"/>
    <property type="molecule type" value="Genomic_DNA"/>
</dbReference>
<evidence type="ECO:0000259" key="8">
    <source>
        <dbReference type="Pfam" id="PF20518"/>
    </source>
</evidence>
<evidence type="ECO:0000256" key="5">
    <source>
        <dbReference type="SAM" id="MobiDB-lite"/>
    </source>
</evidence>
<evidence type="ECO:0000256" key="4">
    <source>
        <dbReference type="ARBA" id="ARBA00023306"/>
    </source>
</evidence>
<feature type="compositionally biased region" description="Polar residues" evidence="5">
    <location>
        <begin position="15"/>
        <end position="24"/>
    </location>
</feature>
<dbReference type="OrthoDB" id="26401at2759"/>
<dbReference type="GO" id="GO:0051301">
    <property type="term" value="P:cell division"/>
    <property type="evidence" value="ECO:0007669"/>
    <property type="project" value="UniProtKB-KW"/>
</dbReference>
<dbReference type="STRING" id="1890683.A0A427YC72"/>
<dbReference type="GO" id="GO:0031145">
    <property type="term" value="P:anaphase-promoting complex-dependent catabolic process"/>
    <property type="evidence" value="ECO:0007669"/>
    <property type="project" value="TreeGrafter"/>
</dbReference>
<keyword evidence="4" id="KW-0131">Cell cycle</keyword>
<dbReference type="InterPro" id="IPR011989">
    <property type="entry name" value="ARM-like"/>
</dbReference>
<dbReference type="Pfam" id="PF20518">
    <property type="entry name" value="Apc1_MidN"/>
    <property type="match status" value="1"/>
</dbReference>
<dbReference type="GO" id="GO:0070979">
    <property type="term" value="P:protein K11-linked ubiquitination"/>
    <property type="evidence" value="ECO:0007669"/>
    <property type="project" value="TreeGrafter"/>
</dbReference>
<comment type="caution">
    <text evidence="9">The sequence shown here is derived from an EMBL/GenBank/DDBJ whole genome shotgun (WGS) entry which is preliminary data.</text>
</comment>
<dbReference type="Gene3D" id="1.25.10.10">
    <property type="entry name" value="Leucine-rich Repeat Variant"/>
    <property type="match status" value="2"/>
</dbReference>